<dbReference type="PANTHER" id="PTHR31212">
    <property type="entry name" value="ALPHA-KETOGLUTARATE-DEPENDENT DIOXYGENASE ALKB HOMOLOG 3"/>
    <property type="match status" value="1"/>
</dbReference>
<proteinExistence type="predicted"/>
<dbReference type="InterPro" id="IPR037151">
    <property type="entry name" value="AlkB-like_sf"/>
</dbReference>
<organism evidence="3 4">
    <name type="scientific">Pterulicium gracile</name>
    <dbReference type="NCBI Taxonomy" id="1884261"/>
    <lineage>
        <taxon>Eukaryota</taxon>
        <taxon>Fungi</taxon>
        <taxon>Dikarya</taxon>
        <taxon>Basidiomycota</taxon>
        <taxon>Agaricomycotina</taxon>
        <taxon>Agaricomycetes</taxon>
        <taxon>Agaricomycetidae</taxon>
        <taxon>Agaricales</taxon>
        <taxon>Pleurotineae</taxon>
        <taxon>Pterulaceae</taxon>
        <taxon>Pterulicium</taxon>
    </lineage>
</organism>
<dbReference type="OrthoDB" id="545910at2759"/>
<dbReference type="PANTHER" id="PTHR31212:SF4">
    <property type="entry name" value="ALPHA-KETOGLUTARATE-DEPENDENT DIOXYGENASE ALKB HOMOLOG 3"/>
    <property type="match status" value="1"/>
</dbReference>
<dbReference type="Proteomes" id="UP000305067">
    <property type="component" value="Unassembled WGS sequence"/>
</dbReference>
<dbReference type="GO" id="GO:0051213">
    <property type="term" value="F:dioxygenase activity"/>
    <property type="evidence" value="ECO:0007669"/>
    <property type="project" value="InterPro"/>
</dbReference>
<dbReference type="InterPro" id="IPR005123">
    <property type="entry name" value="Oxoglu/Fe-dep_dioxygenase_dom"/>
</dbReference>
<keyword evidence="4" id="KW-1185">Reference proteome</keyword>
<dbReference type="SUPFAM" id="SSF51197">
    <property type="entry name" value="Clavaminate synthase-like"/>
    <property type="match status" value="1"/>
</dbReference>
<dbReference type="Gene3D" id="2.60.120.590">
    <property type="entry name" value="Alpha-ketoglutarate-dependent dioxygenase AlkB-like"/>
    <property type="match status" value="1"/>
</dbReference>
<dbReference type="GO" id="GO:0006307">
    <property type="term" value="P:DNA alkylation repair"/>
    <property type="evidence" value="ECO:0007669"/>
    <property type="project" value="InterPro"/>
</dbReference>
<evidence type="ECO:0000313" key="3">
    <source>
        <dbReference type="EMBL" id="TFL06969.1"/>
    </source>
</evidence>
<dbReference type="PROSITE" id="PS51471">
    <property type="entry name" value="FE2OG_OXY"/>
    <property type="match status" value="1"/>
</dbReference>
<gene>
    <name evidence="3" type="ORF">BDV98DRAFT_609239</name>
</gene>
<evidence type="ECO:0000259" key="2">
    <source>
        <dbReference type="PROSITE" id="PS51471"/>
    </source>
</evidence>
<dbReference type="AlphaFoldDB" id="A0A5C3R2R9"/>
<dbReference type="InterPro" id="IPR032854">
    <property type="entry name" value="ALKBH3"/>
</dbReference>
<protein>
    <recommendedName>
        <fullName evidence="2">Fe2OG dioxygenase domain-containing protein</fullName>
    </recommendedName>
</protein>
<sequence>MDILKQAPTAPPSKPSPLRPLTLGTPALVAQHVPCTMHLSVLPPELACSLFYKMIDESSTWSKNKWWLFDRVVESPHLTSFYARKGEENRIEEAKYWYNGRQTEDPRPFLPEMDEACEIIEKIVNAELKKRKRFPLEWGGHDGDDGLTWRANVAASNCYRGSKEGVGPHTDQLTYLGPYPTIASLSLGTPRVFRLRETIPTSETDSRAAQTFNVPLTHNSLAIMHASCQERFKHSIPPQPSLDLFRPPFPRPSTNTTSTARDDTTSNARINITFRFYRPDFSARSIPKCKCGVPMVLRADMKNRTDGETDKYWWTCYGGAQSDDGKGCGLWKVLDMRGEGRGPTVGERRRKETI</sequence>
<feature type="domain" description="Fe2OG dioxygenase" evidence="2">
    <location>
        <begin position="150"/>
        <end position="278"/>
    </location>
</feature>
<evidence type="ECO:0000256" key="1">
    <source>
        <dbReference type="SAM" id="MobiDB-lite"/>
    </source>
</evidence>
<accession>A0A5C3R2R9</accession>
<dbReference type="STRING" id="1884261.A0A5C3R2R9"/>
<dbReference type="EMBL" id="ML178814">
    <property type="protein sequence ID" value="TFL06969.1"/>
    <property type="molecule type" value="Genomic_DNA"/>
</dbReference>
<feature type="region of interest" description="Disordered" evidence="1">
    <location>
        <begin position="243"/>
        <end position="265"/>
    </location>
</feature>
<reference evidence="3 4" key="1">
    <citation type="journal article" date="2019" name="Nat. Ecol. Evol.">
        <title>Megaphylogeny resolves global patterns of mushroom evolution.</title>
        <authorList>
            <person name="Varga T."/>
            <person name="Krizsan K."/>
            <person name="Foldi C."/>
            <person name="Dima B."/>
            <person name="Sanchez-Garcia M."/>
            <person name="Sanchez-Ramirez S."/>
            <person name="Szollosi G.J."/>
            <person name="Szarkandi J.G."/>
            <person name="Papp V."/>
            <person name="Albert L."/>
            <person name="Andreopoulos W."/>
            <person name="Angelini C."/>
            <person name="Antonin V."/>
            <person name="Barry K.W."/>
            <person name="Bougher N.L."/>
            <person name="Buchanan P."/>
            <person name="Buyck B."/>
            <person name="Bense V."/>
            <person name="Catcheside P."/>
            <person name="Chovatia M."/>
            <person name="Cooper J."/>
            <person name="Damon W."/>
            <person name="Desjardin D."/>
            <person name="Finy P."/>
            <person name="Geml J."/>
            <person name="Haridas S."/>
            <person name="Hughes K."/>
            <person name="Justo A."/>
            <person name="Karasinski D."/>
            <person name="Kautmanova I."/>
            <person name="Kiss B."/>
            <person name="Kocsube S."/>
            <person name="Kotiranta H."/>
            <person name="LaButti K.M."/>
            <person name="Lechner B.E."/>
            <person name="Liimatainen K."/>
            <person name="Lipzen A."/>
            <person name="Lukacs Z."/>
            <person name="Mihaltcheva S."/>
            <person name="Morgado L.N."/>
            <person name="Niskanen T."/>
            <person name="Noordeloos M.E."/>
            <person name="Ohm R.A."/>
            <person name="Ortiz-Santana B."/>
            <person name="Ovrebo C."/>
            <person name="Racz N."/>
            <person name="Riley R."/>
            <person name="Savchenko A."/>
            <person name="Shiryaev A."/>
            <person name="Soop K."/>
            <person name="Spirin V."/>
            <person name="Szebenyi C."/>
            <person name="Tomsovsky M."/>
            <person name="Tulloss R.E."/>
            <person name="Uehling J."/>
            <person name="Grigoriev I.V."/>
            <person name="Vagvolgyi C."/>
            <person name="Papp T."/>
            <person name="Martin F.M."/>
            <person name="Miettinen O."/>
            <person name="Hibbett D.S."/>
            <person name="Nagy L.G."/>
        </authorList>
    </citation>
    <scope>NUCLEOTIDE SEQUENCE [LARGE SCALE GENOMIC DNA]</scope>
    <source>
        <strain evidence="3 4">CBS 309.79</strain>
    </source>
</reference>
<dbReference type="Pfam" id="PF13532">
    <property type="entry name" value="2OG-FeII_Oxy_2"/>
    <property type="match status" value="1"/>
</dbReference>
<name>A0A5C3R2R9_9AGAR</name>
<dbReference type="InterPro" id="IPR027450">
    <property type="entry name" value="AlkB-like"/>
</dbReference>
<evidence type="ECO:0000313" key="4">
    <source>
        <dbReference type="Proteomes" id="UP000305067"/>
    </source>
</evidence>